<comment type="caution">
    <text evidence="2">The sequence shown here is derived from an EMBL/GenBank/DDBJ whole genome shotgun (WGS) entry which is preliminary data.</text>
</comment>
<proteinExistence type="predicted"/>
<organism evidence="2 3">
    <name type="scientific">Bionectria ochroleuca</name>
    <name type="common">Gliocladium roseum</name>
    <dbReference type="NCBI Taxonomy" id="29856"/>
    <lineage>
        <taxon>Eukaryota</taxon>
        <taxon>Fungi</taxon>
        <taxon>Dikarya</taxon>
        <taxon>Ascomycota</taxon>
        <taxon>Pezizomycotina</taxon>
        <taxon>Sordariomycetes</taxon>
        <taxon>Hypocreomycetidae</taxon>
        <taxon>Hypocreales</taxon>
        <taxon>Bionectriaceae</taxon>
        <taxon>Clonostachys</taxon>
    </lineage>
</organism>
<keyword evidence="3" id="KW-1185">Reference proteome</keyword>
<dbReference type="EMBL" id="CABFNS010000855">
    <property type="protein sequence ID" value="VUC33051.1"/>
    <property type="molecule type" value="Genomic_DNA"/>
</dbReference>
<protein>
    <submittedName>
        <fullName evidence="2">Uncharacterized protein</fullName>
    </submittedName>
</protein>
<accession>A0ABY6US45</accession>
<evidence type="ECO:0000313" key="2">
    <source>
        <dbReference type="EMBL" id="VUC33051.1"/>
    </source>
</evidence>
<feature type="compositionally biased region" description="Basic residues" evidence="1">
    <location>
        <begin position="89"/>
        <end position="99"/>
    </location>
</feature>
<evidence type="ECO:0000313" key="3">
    <source>
        <dbReference type="Proteomes" id="UP000766486"/>
    </source>
</evidence>
<feature type="compositionally biased region" description="Basic and acidic residues" evidence="1">
    <location>
        <begin position="74"/>
        <end position="88"/>
    </location>
</feature>
<evidence type="ECO:0000256" key="1">
    <source>
        <dbReference type="SAM" id="MobiDB-lite"/>
    </source>
</evidence>
<sequence>MKSLQALGLVKLIRTTPKSPLSFMNTQIMKVSFHSTRDTHPRGPCTEGQEKVSFDELENGSAKPNEKLPTPNNKHPDQSRSHEEEHSKKPPTHGTSKKH</sequence>
<reference evidence="2 3" key="1">
    <citation type="submission" date="2019-06" db="EMBL/GenBank/DDBJ databases">
        <authorList>
            <person name="Broberg M."/>
        </authorList>
    </citation>
    <scope>NUCLEOTIDE SEQUENCE [LARGE SCALE GENOMIC DNA]</scope>
</reference>
<gene>
    <name evidence="2" type="ORF">CLO192961_LOCUS339058</name>
</gene>
<name>A0ABY6US45_BIOOC</name>
<dbReference type="Proteomes" id="UP000766486">
    <property type="component" value="Unassembled WGS sequence"/>
</dbReference>
<feature type="region of interest" description="Disordered" evidence="1">
    <location>
        <begin position="34"/>
        <end position="99"/>
    </location>
</feature>